<dbReference type="GeneID" id="87837131"/>
<dbReference type="Pfam" id="PF14087">
    <property type="entry name" value="DUF4267"/>
    <property type="match status" value="1"/>
</dbReference>
<feature type="transmembrane region" description="Helical" evidence="1">
    <location>
        <begin position="51"/>
        <end position="73"/>
    </location>
</feature>
<keyword evidence="1" id="KW-0472">Membrane</keyword>
<dbReference type="RefSeq" id="XP_062663285.1">
    <property type="nucleotide sequence ID" value="XM_062800183.1"/>
</dbReference>
<sequence>MFDHFHLAHIPALFVASAMTFGGFWPFFDARAATAEMGLPRRFSDAHESRTIFQLCAGRTTALGLILFTLYFQHKLAEVDTVMVILGGYVGAVDGYVFWREGCRGKAVQRAVSGFVIAVCGWYGLVAGK</sequence>
<dbReference type="InterPro" id="IPR025363">
    <property type="entry name" value="DUF4267"/>
</dbReference>
<organism evidence="2 3">
    <name type="scientific">Chaetomium fimeti</name>
    <dbReference type="NCBI Taxonomy" id="1854472"/>
    <lineage>
        <taxon>Eukaryota</taxon>
        <taxon>Fungi</taxon>
        <taxon>Dikarya</taxon>
        <taxon>Ascomycota</taxon>
        <taxon>Pezizomycotina</taxon>
        <taxon>Sordariomycetes</taxon>
        <taxon>Sordariomycetidae</taxon>
        <taxon>Sordariales</taxon>
        <taxon>Chaetomiaceae</taxon>
        <taxon>Chaetomium</taxon>
    </lineage>
</organism>
<proteinExistence type="predicted"/>
<feature type="transmembrane region" description="Helical" evidence="1">
    <location>
        <begin position="79"/>
        <end position="99"/>
    </location>
</feature>
<keyword evidence="1" id="KW-1133">Transmembrane helix</keyword>
<keyword evidence="1" id="KW-0812">Transmembrane</keyword>
<dbReference type="Proteomes" id="UP001278766">
    <property type="component" value="Unassembled WGS sequence"/>
</dbReference>
<feature type="transmembrane region" description="Helical" evidence="1">
    <location>
        <begin position="111"/>
        <end position="128"/>
    </location>
</feature>
<gene>
    <name evidence="2" type="ORF">B0H64DRAFT_313971</name>
</gene>
<dbReference type="EMBL" id="JAUEPN010000001">
    <property type="protein sequence ID" value="KAK3299771.1"/>
    <property type="molecule type" value="Genomic_DNA"/>
</dbReference>
<name>A0AAE0HNK5_9PEZI</name>
<protein>
    <submittedName>
        <fullName evidence="2">Uncharacterized protein</fullName>
    </submittedName>
</protein>
<reference evidence="2" key="1">
    <citation type="journal article" date="2023" name="Mol. Phylogenet. Evol.">
        <title>Genome-scale phylogeny and comparative genomics of the fungal order Sordariales.</title>
        <authorList>
            <person name="Hensen N."/>
            <person name="Bonometti L."/>
            <person name="Westerberg I."/>
            <person name="Brannstrom I.O."/>
            <person name="Guillou S."/>
            <person name="Cros-Aarteil S."/>
            <person name="Calhoun S."/>
            <person name="Haridas S."/>
            <person name="Kuo A."/>
            <person name="Mondo S."/>
            <person name="Pangilinan J."/>
            <person name="Riley R."/>
            <person name="LaButti K."/>
            <person name="Andreopoulos B."/>
            <person name="Lipzen A."/>
            <person name="Chen C."/>
            <person name="Yan M."/>
            <person name="Daum C."/>
            <person name="Ng V."/>
            <person name="Clum A."/>
            <person name="Steindorff A."/>
            <person name="Ohm R.A."/>
            <person name="Martin F."/>
            <person name="Silar P."/>
            <person name="Natvig D.O."/>
            <person name="Lalanne C."/>
            <person name="Gautier V."/>
            <person name="Ament-Velasquez S.L."/>
            <person name="Kruys A."/>
            <person name="Hutchinson M.I."/>
            <person name="Powell A.J."/>
            <person name="Barry K."/>
            <person name="Miller A.N."/>
            <person name="Grigoriev I.V."/>
            <person name="Debuchy R."/>
            <person name="Gladieux P."/>
            <person name="Hiltunen Thoren M."/>
            <person name="Johannesson H."/>
        </authorList>
    </citation>
    <scope>NUCLEOTIDE SEQUENCE</scope>
    <source>
        <strain evidence="2">CBS 168.71</strain>
    </source>
</reference>
<comment type="caution">
    <text evidence="2">The sequence shown here is derived from an EMBL/GenBank/DDBJ whole genome shotgun (WGS) entry which is preliminary data.</text>
</comment>
<feature type="transmembrane region" description="Helical" evidence="1">
    <location>
        <begin position="6"/>
        <end position="30"/>
    </location>
</feature>
<reference evidence="2" key="2">
    <citation type="submission" date="2023-06" db="EMBL/GenBank/DDBJ databases">
        <authorList>
            <consortium name="Lawrence Berkeley National Laboratory"/>
            <person name="Haridas S."/>
            <person name="Hensen N."/>
            <person name="Bonometti L."/>
            <person name="Westerberg I."/>
            <person name="Brannstrom I.O."/>
            <person name="Guillou S."/>
            <person name="Cros-Aarteil S."/>
            <person name="Calhoun S."/>
            <person name="Kuo A."/>
            <person name="Mondo S."/>
            <person name="Pangilinan J."/>
            <person name="Riley R."/>
            <person name="Labutti K."/>
            <person name="Andreopoulos B."/>
            <person name="Lipzen A."/>
            <person name="Chen C."/>
            <person name="Yanf M."/>
            <person name="Daum C."/>
            <person name="Ng V."/>
            <person name="Clum A."/>
            <person name="Steindorff A."/>
            <person name="Ohm R."/>
            <person name="Martin F."/>
            <person name="Silar P."/>
            <person name="Natvig D."/>
            <person name="Lalanne C."/>
            <person name="Gautier V."/>
            <person name="Ament-Velasquez S.L."/>
            <person name="Kruys A."/>
            <person name="Hutchinson M.I."/>
            <person name="Powell A.J."/>
            <person name="Barry K."/>
            <person name="Miller A.N."/>
            <person name="Grigoriev I.V."/>
            <person name="Debuchy R."/>
            <person name="Gladieux P."/>
            <person name="Thoren M.H."/>
            <person name="Johannesson H."/>
        </authorList>
    </citation>
    <scope>NUCLEOTIDE SEQUENCE</scope>
    <source>
        <strain evidence="2">CBS 168.71</strain>
    </source>
</reference>
<evidence type="ECO:0000313" key="2">
    <source>
        <dbReference type="EMBL" id="KAK3299771.1"/>
    </source>
</evidence>
<evidence type="ECO:0000256" key="1">
    <source>
        <dbReference type="SAM" id="Phobius"/>
    </source>
</evidence>
<keyword evidence="3" id="KW-1185">Reference proteome</keyword>
<evidence type="ECO:0000313" key="3">
    <source>
        <dbReference type="Proteomes" id="UP001278766"/>
    </source>
</evidence>
<accession>A0AAE0HNK5</accession>
<dbReference type="AlphaFoldDB" id="A0AAE0HNK5"/>